<dbReference type="Gene3D" id="1.10.443.10">
    <property type="entry name" value="Intergrase catalytic core"/>
    <property type="match status" value="1"/>
</dbReference>
<dbReference type="InterPro" id="IPR050090">
    <property type="entry name" value="Tyrosine_recombinase_XerCD"/>
</dbReference>
<dbReference type="PROSITE" id="PS51898">
    <property type="entry name" value="TYR_RECOMBINASE"/>
    <property type="match status" value="1"/>
</dbReference>
<dbReference type="GO" id="GO:0006310">
    <property type="term" value="P:DNA recombination"/>
    <property type="evidence" value="ECO:0007669"/>
    <property type="project" value="UniProtKB-KW"/>
</dbReference>
<dbReference type="InterPro" id="IPR013762">
    <property type="entry name" value="Integrase-like_cat_sf"/>
</dbReference>
<feature type="domain" description="Tyr recombinase" evidence="4">
    <location>
        <begin position="1"/>
        <end position="167"/>
    </location>
</feature>
<dbReference type="Proteomes" id="UP001596312">
    <property type="component" value="Unassembled WGS sequence"/>
</dbReference>
<evidence type="ECO:0000256" key="2">
    <source>
        <dbReference type="ARBA" id="ARBA00023125"/>
    </source>
</evidence>
<evidence type="ECO:0000259" key="4">
    <source>
        <dbReference type="PROSITE" id="PS51898"/>
    </source>
</evidence>
<evidence type="ECO:0000256" key="1">
    <source>
        <dbReference type="ARBA" id="ARBA00022908"/>
    </source>
</evidence>
<dbReference type="PANTHER" id="PTHR30349">
    <property type="entry name" value="PHAGE INTEGRASE-RELATED"/>
    <property type="match status" value="1"/>
</dbReference>
<dbReference type="Pfam" id="PF00589">
    <property type="entry name" value="Phage_integrase"/>
    <property type="match status" value="1"/>
</dbReference>
<dbReference type="SUPFAM" id="SSF56349">
    <property type="entry name" value="DNA breaking-rejoining enzymes"/>
    <property type="match status" value="1"/>
</dbReference>
<dbReference type="GO" id="GO:0015074">
    <property type="term" value="P:DNA integration"/>
    <property type="evidence" value="ECO:0007669"/>
    <property type="project" value="UniProtKB-KW"/>
</dbReference>
<dbReference type="PANTHER" id="PTHR30349:SF41">
    <property type="entry name" value="INTEGRASE_RECOMBINASE PROTEIN MJ0367-RELATED"/>
    <property type="match status" value="1"/>
</dbReference>
<evidence type="ECO:0000256" key="3">
    <source>
        <dbReference type="ARBA" id="ARBA00023172"/>
    </source>
</evidence>
<evidence type="ECO:0000313" key="5">
    <source>
        <dbReference type="EMBL" id="MFC6906854.1"/>
    </source>
</evidence>
<dbReference type="RefSeq" id="WP_340605438.1">
    <property type="nucleotide sequence ID" value="NZ_JBBMXV010000006.1"/>
</dbReference>
<comment type="caution">
    <text evidence="5">The sequence shown here is derived from an EMBL/GenBank/DDBJ whole genome shotgun (WGS) entry which is preliminary data.</text>
</comment>
<organism evidence="5 6">
    <name type="scientific">Halalkalicoccus tibetensis</name>
    <dbReference type="NCBI Taxonomy" id="175632"/>
    <lineage>
        <taxon>Archaea</taxon>
        <taxon>Methanobacteriati</taxon>
        <taxon>Methanobacteriota</taxon>
        <taxon>Stenosarchaea group</taxon>
        <taxon>Halobacteria</taxon>
        <taxon>Halobacteriales</taxon>
        <taxon>Halococcaceae</taxon>
        <taxon>Halalkalicoccus</taxon>
    </lineage>
</organism>
<keyword evidence="2" id="KW-0238">DNA-binding</keyword>
<keyword evidence="3" id="KW-0233">DNA recombination</keyword>
<dbReference type="CDD" id="cd00397">
    <property type="entry name" value="DNA_BRE_C"/>
    <property type="match status" value="1"/>
</dbReference>
<evidence type="ECO:0000313" key="6">
    <source>
        <dbReference type="Proteomes" id="UP001596312"/>
    </source>
</evidence>
<proteinExistence type="predicted"/>
<gene>
    <name evidence="5" type="ORF">ACFQGH_16800</name>
</gene>
<keyword evidence="6" id="KW-1185">Reference proteome</keyword>
<dbReference type="AlphaFoldDB" id="A0ABD5VD56"/>
<dbReference type="InterPro" id="IPR011010">
    <property type="entry name" value="DNA_brk_join_enz"/>
</dbReference>
<dbReference type="GO" id="GO:0003677">
    <property type="term" value="F:DNA binding"/>
    <property type="evidence" value="ECO:0007669"/>
    <property type="project" value="UniProtKB-KW"/>
</dbReference>
<protein>
    <submittedName>
        <fullName evidence="5">Tyrosine-type recombinase/integrase</fullName>
    </submittedName>
</protein>
<keyword evidence="1" id="KW-0229">DNA integration</keyword>
<sequence>MTYLQDRNETLIVLLANTGLRVSELVALNWEYLDLNADPGELYLPSKIQKGHPISISLMKPADSFAGIGTASWNKSKALFPSRQSDRMTDRSIRNTVTRVAKEAGVCSYWIEGGRDKSHEMSPHTFRYSIVFQMIRRENKRLEDVMLRLRHANLQTTDEVYGHFRPR</sequence>
<dbReference type="InterPro" id="IPR002104">
    <property type="entry name" value="Integrase_catalytic"/>
</dbReference>
<reference evidence="5 6" key="1">
    <citation type="journal article" date="2019" name="Int. J. Syst. Evol. Microbiol.">
        <title>The Global Catalogue of Microorganisms (GCM) 10K type strain sequencing project: providing services to taxonomists for standard genome sequencing and annotation.</title>
        <authorList>
            <consortium name="The Broad Institute Genomics Platform"/>
            <consortium name="The Broad Institute Genome Sequencing Center for Infectious Disease"/>
            <person name="Wu L."/>
            <person name="Ma J."/>
        </authorList>
    </citation>
    <scope>NUCLEOTIDE SEQUENCE [LARGE SCALE GENOMIC DNA]</scope>
    <source>
        <strain evidence="5 6">CGMCC 1.3240</strain>
    </source>
</reference>
<name>A0ABD5VD56_9EURY</name>
<accession>A0ABD5VD56</accession>
<dbReference type="EMBL" id="JBHSXQ010000006">
    <property type="protein sequence ID" value="MFC6906854.1"/>
    <property type="molecule type" value="Genomic_DNA"/>
</dbReference>